<evidence type="ECO:0000313" key="15">
    <source>
        <dbReference type="EMBL" id="KAJ4463109.1"/>
    </source>
</evidence>
<dbReference type="InterPro" id="IPR029035">
    <property type="entry name" value="DHS-like_NAD/FAD-binding_dom"/>
</dbReference>
<keyword evidence="7 12" id="KW-0539">Nucleus</keyword>
<dbReference type="InterPro" id="IPR003000">
    <property type="entry name" value="Sirtuin"/>
</dbReference>
<dbReference type="PROSITE" id="PS51037">
    <property type="entry name" value="YEATS"/>
    <property type="match status" value="1"/>
</dbReference>
<evidence type="ECO:0000256" key="9">
    <source>
        <dbReference type="ARBA" id="ARBA00041832"/>
    </source>
</evidence>
<evidence type="ECO:0000259" key="14">
    <source>
        <dbReference type="PROSITE" id="PS51037"/>
    </source>
</evidence>
<feature type="domain" description="Deacetylase sirtuin-type" evidence="13">
    <location>
        <begin position="6"/>
        <end position="289"/>
    </location>
</feature>
<evidence type="ECO:0000256" key="5">
    <source>
        <dbReference type="ARBA" id="ARBA00022833"/>
    </source>
</evidence>
<dbReference type="CDD" id="cd16887">
    <property type="entry name" value="YEATS"/>
    <property type="match status" value="1"/>
</dbReference>
<dbReference type="PANTHER" id="PTHR11085:SF1">
    <property type="entry name" value="NAD-DEPENDENT PROTEIN DEACETYLASE SIRTUIN-7"/>
    <property type="match status" value="1"/>
</dbReference>
<feature type="binding site" evidence="11">
    <location>
        <position position="160"/>
    </location>
    <ligand>
        <name>Zn(2+)</name>
        <dbReference type="ChEBI" id="CHEBI:29105"/>
    </ligand>
</feature>
<comment type="subcellular location">
    <subcellularLocation>
        <location evidence="12">Nucleus</location>
    </subcellularLocation>
</comment>
<evidence type="ECO:0000256" key="12">
    <source>
        <dbReference type="PROSITE-ProRule" id="PRU00376"/>
    </source>
</evidence>
<evidence type="ECO:0000256" key="10">
    <source>
        <dbReference type="ARBA" id="ARBA00043038"/>
    </source>
</evidence>
<gene>
    <name evidence="15" type="ORF">PAPYR_378</name>
</gene>
<evidence type="ECO:0000259" key="13">
    <source>
        <dbReference type="PROSITE" id="PS50305"/>
    </source>
</evidence>
<sequence length="377" mass="41952">MEDPNSAETYAKIKSLAELLSSTPRKRAIAFTGAGISASAGINEQEFPEHFETTTAPLPTNQFALEQAIPTQAHMSLAKLADEGYLSYVATCNIDGLHRRSGVQPARLGELYGNVFLETCPKCRAEYLRDYDVAMHRNRAALAELADVHATGRQCTTPGCDGMLRDTLVRNEETLAEPVITRALQEALQAEVVFCLGSNLESSPFCELPVAAKERGAQLIIVGPERTMLDGVADVRLRMSPDRFAEMLMKSLGKAIPKFALRKPIWIGNTHEMVTPEKGFDTENRHKWTVFVRGDNNSPLNFIDRVEFRLAPSFDPALIVLEEPPFELTRVGRGPFEVLITIHLTHNFRRGSLTFRHMLLFQDIGEQKCVQIDLTGV</sequence>
<dbReference type="EMBL" id="JAPMOS010000001">
    <property type="protein sequence ID" value="KAJ4463109.1"/>
    <property type="molecule type" value="Genomic_DNA"/>
</dbReference>
<keyword evidence="16" id="KW-1185">Reference proteome</keyword>
<evidence type="ECO:0000256" key="3">
    <source>
        <dbReference type="ARBA" id="ARBA00022679"/>
    </source>
</evidence>
<keyword evidence="2" id="KW-0597">Phosphoprotein</keyword>
<evidence type="ECO:0000256" key="1">
    <source>
        <dbReference type="ARBA" id="ARBA00001947"/>
    </source>
</evidence>
<comment type="caution">
    <text evidence="15">The sequence shown here is derived from an EMBL/GenBank/DDBJ whole genome shotgun (WGS) entry which is preliminary data.</text>
</comment>
<dbReference type="Pfam" id="PF03366">
    <property type="entry name" value="YEATS"/>
    <property type="match status" value="1"/>
</dbReference>
<feature type="domain" description="YEATS" evidence="14">
    <location>
        <begin position="255"/>
        <end position="377"/>
    </location>
</feature>
<proteinExistence type="inferred from homology"/>
<dbReference type="Proteomes" id="UP001141327">
    <property type="component" value="Unassembled WGS sequence"/>
</dbReference>
<evidence type="ECO:0000256" key="6">
    <source>
        <dbReference type="ARBA" id="ARBA00023027"/>
    </source>
</evidence>
<dbReference type="Gene3D" id="2.20.28.200">
    <property type="match status" value="1"/>
</dbReference>
<keyword evidence="5 11" id="KW-0862">Zinc</keyword>
<dbReference type="InterPro" id="IPR026590">
    <property type="entry name" value="Ssirtuin_cat_dom"/>
</dbReference>
<feature type="binding site" evidence="11">
    <location>
        <position position="155"/>
    </location>
    <ligand>
        <name>Zn(2+)</name>
        <dbReference type="ChEBI" id="CHEBI:29105"/>
    </ligand>
</feature>
<dbReference type="PROSITE" id="PS50305">
    <property type="entry name" value="SIRTUIN"/>
    <property type="match status" value="1"/>
</dbReference>
<organism evidence="15 16">
    <name type="scientific">Paratrimastix pyriformis</name>
    <dbReference type="NCBI Taxonomy" id="342808"/>
    <lineage>
        <taxon>Eukaryota</taxon>
        <taxon>Metamonada</taxon>
        <taxon>Preaxostyla</taxon>
        <taxon>Paratrimastigidae</taxon>
        <taxon>Paratrimastix</taxon>
    </lineage>
</organism>
<dbReference type="InterPro" id="IPR038704">
    <property type="entry name" value="YEAST_sf"/>
</dbReference>
<keyword evidence="4 11" id="KW-0479">Metal-binding</keyword>
<evidence type="ECO:0000256" key="8">
    <source>
        <dbReference type="ARBA" id="ARBA00038170"/>
    </source>
</evidence>
<evidence type="ECO:0000256" key="4">
    <source>
        <dbReference type="ARBA" id="ARBA00022723"/>
    </source>
</evidence>
<evidence type="ECO:0000256" key="7">
    <source>
        <dbReference type="ARBA" id="ARBA00023242"/>
    </source>
</evidence>
<protein>
    <recommendedName>
        <fullName evidence="10">Regulatory protein SIR2 homolog 7</fullName>
    </recommendedName>
    <alternativeName>
        <fullName evidence="9">SIR2-like protein 7</fullName>
    </alternativeName>
</protein>
<dbReference type="Gene3D" id="3.40.50.1220">
    <property type="entry name" value="TPP-binding domain"/>
    <property type="match status" value="1"/>
</dbReference>
<feature type="binding site" evidence="11">
    <location>
        <position position="120"/>
    </location>
    <ligand>
        <name>Zn(2+)</name>
        <dbReference type="ChEBI" id="CHEBI:29105"/>
    </ligand>
</feature>
<dbReference type="InterPro" id="IPR055129">
    <property type="entry name" value="YEATS_dom"/>
</dbReference>
<dbReference type="Pfam" id="PF02146">
    <property type="entry name" value="SIR2"/>
    <property type="match status" value="1"/>
</dbReference>
<feature type="binding site" evidence="11">
    <location>
        <position position="123"/>
    </location>
    <ligand>
        <name>Zn(2+)</name>
        <dbReference type="ChEBI" id="CHEBI:29105"/>
    </ligand>
</feature>
<comment type="similarity">
    <text evidence="8">Belongs to the sirtuin family. Class IV subfamily.</text>
</comment>
<evidence type="ECO:0000313" key="16">
    <source>
        <dbReference type="Proteomes" id="UP001141327"/>
    </source>
</evidence>
<comment type="cofactor">
    <cofactor evidence="1">
        <name>Zn(2+)</name>
        <dbReference type="ChEBI" id="CHEBI:29105"/>
    </cofactor>
</comment>
<keyword evidence="6" id="KW-0520">NAD</keyword>
<dbReference type="Gene3D" id="2.60.40.1970">
    <property type="entry name" value="YEATS domain"/>
    <property type="match status" value="1"/>
</dbReference>
<dbReference type="SUPFAM" id="SSF52467">
    <property type="entry name" value="DHS-like NAD/FAD-binding domain"/>
    <property type="match status" value="1"/>
</dbReference>
<reference evidence="15" key="1">
    <citation type="journal article" date="2022" name="bioRxiv">
        <title>Genomics of Preaxostyla Flagellates Illuminates Evolutionary Transitions and the Path Towards Mitochondrial Loss.</title>
        <authorList>
            <person name="Novak L.V.F."/>
            <person name="Treitli S.C."/>
            <person name="Pyrih J."/>
            <person name="Halakuc P."/>
            <person name="Pipaliya S.V."/>
            <person name="Vacek V."/>
            <person name="Brzon O."/>
            <person name="Soukal P."/>
            <person name="Eme L."/>
            <person name="Dacks J.B."/>
            <person name="Karnkowska A."/>
            <person name="Elias M."/>
            <person name="Hampl V."/>
        </authorList>
    </citation>
    <scope>NUCLEOTIDE SEQUENCE</scope>
    <source>
        <strain evidence="15">RCP-MX</strain>
    </source>
</reference>
<evidence type="ECO:0000256" key="11">
    <source>
        <dbReference type="PROSITE-ProRule" id="PRU00236"/>
    </source>
</evidence>
<comment type="caution">
    <text evidence="11">Lacks conserved residue(s) required for the propagation of feature annotation.</text>
</comment>
<name>A0ABQ8UVK0_9EUKA</name>
<evidence type="ECO:0000256" key="2">
    <source>
        <dbReference type="ARBA" id="ARBA00022553"/>
    </source>
</evidence>
<accession>A0ABQ8UVK0</accession>
<keyword evidence="3" id="KW-0808">Transferase</keyword>
<dbReference type="InterPro" id="IPR050134">
    <property type="entry name" value="NAD-dep_sirtuin_deacylases"/>
</dbReference>
<dbReference type="PANTHER" id="PTHR11085">
    <property type="entry name" value="NAD-DEPENDENT PROTEIN DEACYLASE SIRTUIN-5, MITOCHONDRIAL-RELATED"/>
    <property type="match status" value="1"/>
</dbReference>